<dbReference type="AlphaFoldDB" id="A0A433QEJ9"/>
<protein>
    <submittedName>
        <fullName evidence="2">Uncharacterized protein</fullName>
    </submittedName>
</protein>
<organism evidence="2 3">
    <name type="scientific">Jimgerdemannia flammicorona</name>
    <dbReference type="NCBI Taxonomy" id="994334"/>
    <lineage>
        <taxon>Eukaryota</taxon>
        <taxon>Fungi</taxon>
        <taxon>Fungi incertae sedis</taxon>
        <taxon>Mucoromycota</taxon>
        <taxon>Mucoromycotina</taxon>
        <taxon>Endogonomycetes</taxon>
        <taxon>Endogonales</taxon>
        <taxon>Endogonaceae</taxon>
        <taxon>Jimgerdemannia</taxon>
    </lineage>
</organism>
<reference evidence="2 3" key="1">
    <citation type="journal article" date="2018" name="New Phytol.">
        <title>Phylogenomics of Endogonaceae and evolution of mycorrhizas within Mucoromycota.</title>
        <authorList>
            <person name="Chang Y."/>
            <person name="Desiro A."/>
            <person name="Na H."/>
            <person name="Sandor L."/>
            <person name="Lipzen A."/>
            <person name="Clum A."/>
            <person name="Barry K."/>
            <person name="Grigoriev I.V."/>
            <person name="Martin F.M."/>
            <person name="Stajich J.E."/>
            <person name="Smith M.E."/>
            <person name="Bonito G."/>
            <person name="Spatafora J.W."/>
        </authorList>
    </citation>
    <scope>NUCLEOTIDE SEQUENCE [LARGE SCALE GENOMIC DNA]</scope>
    <source>
        <strain evidence="2 3">AD002</strain>
    </source>
</reference>
<accession>A0A433QEJ9</accession>
<dbReference type="EMBL" id="RBNJ01006946">
    <property type="protein sequence ID" value="RUS28223.1"/>
    <property type="molecule type" value="Genomic_DNA"/>
</dbReference>
<gene>
    <name evidence="2" type="ORF">BC938DRAFT_482131</name>
</gene>
<evidence type="ECO:0000313" key="2">
    <source>
        <dbReference type="EMBL" id="RUS28223.1"/>
    </source>
</evidence>
<comment type="caution">
    <text evidence="2">The sequence shown here is derived from an EMBL/GenBank/DDBJ whole genome shotgun (WGS) entry which is preliminary data.</text>
</comment>
<sequence length="185" mass="20595">MYIRDSFYTFRCEGNAGENHHSAPRETNAAARPTALFPFNGRSKAHRASGSPSHHPFPFPPPQCGDSRSWTCEGGQRPNPVPSVARPCRSRRLSGRPTRRYGGSRSWPCVGASRGLGCRLGCPERARDRLRTWSTGRAALVRAPTGCGWGCGSWWRDRRTFWSVCTLVKGWRLPFYTGPIASFLA</sequence>
<evidence type="ECO:0000256" key="1">
    <source>
        <dbReference type="SAM" id="MobiDB-lite"/>
    </source>
</evidence>
<keyword evidence="3" id="KW-1185">Reference proteome</keyword>
<dbReference type="Proteomes" id="UP000274822">
    <property type="component" value="Unassembled WGS sequence"/>
</dbReference>
<name>A0A433QEJ9_9FUNG</name>
<feature type="region of interest" description="Disordered" evidence="1">
    <location>
        <begin position="41"/>
        <end position="60"/>
    </location>
</feature>
<feature type="region of interest" description="Disordered" evidence="1">
    <location>
        <begin position="68"/>
        <end position="89"/>
    </location>
</feature>
<evidence type="ECO:0000313" key="3">
    <source>
        <dbReference type="Proteomes" id="UP000274822"/>
    </source>
</evidence>
<proteinExistence type="predicted"/>